<dbReference type="EMBL" id="BARS01057235">
    <property type="protein sequence ID" value="GAG49704.1"/>
    <property type="molecule type" value="Genomic_DNA"/>
</dbReference>
<protein>
    <submittedName>
        <fullName evidence="1">Uncharacterized protein</fullName>
    </submittedName>
</protein>
<reference evidence="1" key="1">
    <citation type="journal article" date="2014" name="Front. Microbiol.">
        <title>High frequency of phylogenetically diverse reductive dehalogenase-homologous genes in deep subseafloor sedimentary metagenomes.</title>
        <authorList>
            <person name="Kawai M."/>
            <person name="Futagami T."/>
            <person name="Toyoda A."/>
            <person name="Takaki Y."/>
            <person name="Nishi S."/>
            <person name="Hori S."/>
            <person name="Arai W."/>
            <person name="Tsubouchi T."/>
            <person name="Morono Y."/>
            <person name="Uchiyama I."/>
            <person name="Ito T."/>
            <person name="Fujiyama A."/>
            <person name="Inagaki F."/>
            <person name="Takami H."/>
        </authorList>
    </citation>
    <scope>NUCLEOTIDE SEQUENCE</scope>
    <source>
        <strain evidence="1">Expedition CK06-06</strain>
    </source>
</reference>
<sequence>MADRQGRPSYASCELLGLGEELLQNGLYSLQQF</sequence>
<comment type="caution">
    <text evidence="1">The sequence shown here is derived from an EMBL/GenBank/DDBJ whole genome shotgun (WGS) entry which is preliminary data.</text>
</comment>
<feature type="non-terminal residue" evidence="1">
    <location>
        <position position="33"/>
    </location>
</feature>
<organism evidence="1">
    <name type="scientific">marine sediment metagenome</name>
    <dbReference type="NCBI Taxonomy" id="412755"/>
    <lineage>
        <taxon>unclassified sequences</taxon>
        <taxon>metagenomes</taxon>
        <taxon>ecological metagenomes</taxon>
    </lineage>
</organism>
<accession>X0Y1I6</accession>
<evidence type="ECO:0000313" key="1">
    <source>
        <dbReference type="EMBL" id="GAG49704.1"/>
    </source>
</evidence>
<name>X0Y1I6_9ZZZZ</name>
<gene>
    <name evidence="1" type="ORF">S01H1_83998</name>
</gene>
<dbReference type="AlphaFoldDB" id="X0Y1I6"/>
<proteinExistence type="predicted"/>